<dbReference type="EMBL" id="CZDF01000132">
    <property type="protein sequence ID" value="CUR31114.1"/>
    <property type="molecule type" value="Genomic_DNA"/>
</dbReference>
<organism evidence="1 2">
    <name type="scientific">Planktothrix tepida PCC 9214</name>
    <dbReference type="NCBI Taxonomy" id="671072"/>
    <lineage>
        <taxon>Bacteria</taxon>
        <taxon>Bacillati</taxon>
        <taxon>Cyanobacteriota</taxon>
        <taxon>Cyanophyceae</taxon>
        <taxon>Oscillatoriophycideae</taxon>
        <taxon>Oscillatoriales</taxon>
        <taxon>Microcoleaceae</taxon>
        <taxon>Planktothrix</taxon>
    </lineage>
</organism>
<gene>
    <name evidence="1" type="ORF">PL9214290705</name>
</gene>
<name>A0A1J1LGI2_9CYAN</name>
<keyword evidence="2" id="KW-1185">Reference proteome</keyword>
<protein>
    <submittedName>
        <fullName evidence="1">Uncharacterized protein</fullName>
    </submittedName>
</protein>
<evidence type="ECO:0000313" key="2">
    <source>
        <dbReference type="Proteomes" id="UP000184315"/>
    </source>
</evidence>
<dbReference type="OrthoDB" id="456560at2"/>
<accession>A0A1J1LGI2</accession>
<sequence length="182" mass="20707">MPPLNLVLNLDRDFTTVQDITTEIHHYLRTSASIIASSSYLLQVALTQEKKVAKSPVEYVTLIQDAAHCLENNCYRVIETINQTNSNSLALNRIRLYLDKMICFCQKILLDLETLLNFKYLGELNSVNEKSELINLVAGLNQWAMQMTDVLSSQRFNDYVQQFAQGLLMQSSDNGFGEYQSA</sequence>
<evidence type="ECO:0000313" key="1">
    <source>
        <dbReference type="EMBL" id="CUR31114.1"/>
    </source>
</evidence>
<dbReference type="Proteomes" id="UP000184315">
    <property type="component" value="Unassembled WGS sequence"/>
</dbReference>
<dbReference type="AlphaFoldDB" id="A0A1J1LGI2"/>
<reference evidence="2" key="1">
    <citation type="submission" date="2015-10" db="EMBL/GenBank/DDBJ databases">
        <authorList>
            <person name="Regsiter A."/>
            <person name="william w."/>
        </authorList>
    </citation>
    <scope>NUCLEOTIDE SEQUENCE [LARGE SCALE GENOMIC DNA]</scope>
</reference>
<proteinExistence type="predicted"/>
<dbReference type="RefSeq" id="WP_072718032.1">
    <property type="nucleotide sequence ID" value="NZ_LN889782.1"/>
</dbReference>